<feature type="chain" id="PRO_5014636912" evidence="1">
    <location>
        <begin position="24"/>
        <end position="77"/>
    </location>
</feature>
<name>A0A2M4DN56_ANODA</name>
<feature type="signal peptide" evidence="1">
    <location>
        <begin position="1"/>
        <end position="23"/>
    </location>
</feature>
<evidence type="ECO:0000256" key="1">
    <source>
        <dbReference type="SAM" id="SignalP"/>
    </source>
</evidence>
<keyword evidence="1" id="KW-0732">Signal</keyword>
<proteinExistence type="predicted"/>
<evidence type="ECO:0000313" key="2">
    <source>
        <dbReference type="EMBL" id="MBW78993.1"/>
    </source>
</evidence>
<reference evidence="2" key="1">
    <citation type="submission" date="2018-01" db="EMBL/GenBank/DDBJ databases">
        <title>An insight into the sialome of Amazonian anophelines.</title>
        <authorList>
            <person name="Ribeiro J.M."/>
            <person name="Scarpassa V."/>
            <person name="Calvo E."/>
        </authorList>
    </citation>
    <scope>NUCLEOTIDE SEQUENCE</scope>
</reference>
<accession>A0A2M4DN56</accession>
<organism evidence="2">
    <name type="scientific">Anopheles darlingi</name>
    <name type="common">Mosquito</name>
    <dbReference type="NCBI Taxonomy" id="43151"/>
    <lineage>
        <taxon>Eukaryota</taxon>
        <taxon>Metazoa</taxon>
        <taxon>Ecdysozoa</taxon>
        <taxon>Arthropoda</taxon>
        <taxon>Hexapoda</taxon>
        <taxon>Insecta</taxon>
        <taxon>Pterygota</taxon>
        <taxon>Neoptera</taxon>
        <taxon>Endopterygota</taxon>
        <taxon>Diptera</taxon>
        <taxon>Nematocera</taxon>
        <taxon>Culicoidea</taxon>
        <taxon>Culicidae</taxon>
        <taxon>Anophelinae</taxon>
        <taxon>Anopheles</taxon>
    </lineage>
</organism>
<dbReference type="AlphaFoldDB" id="A0A2M4DN56"/>
<dbReference type="EMBL" id="GGFL01014815">
    <property type="protein sequence ID" value="MBW78993.1"/>
    <property type="molecule type" value="Transcribed_RNA"/>
</dbReference>
<sequence length="77" mass="8622">MTSHRFCIHSSYLFSTLLSVCSGGHLERKSQQNTKMAMLEGVGLDGGMKKNRSKNINKDDFCFIKDSPTECDCGVRM</sequence>
<protein>
    <submittedName>
        <fullName evidence="2">Putative secreted protein</fullName>
    </submittedName>
</protein>